<dbReference type="Pfam" id="PF02195">
    <property type="entry name" value="ParB_N"/>
    <property type="match status" value="1"/>
</dbReference>
<accession>D3PV13</accession>
<evidence type="ECO:0000256" key="3">
    <source>
        <dbReference type="SAM" id="MobiDB-lite"/>
    </source>
</evidence>
<dbReference type="InterPro" id="IPR036086">
    <property type="entry name" value="ParB/Sulfiredoxin_sf"/>
</dbReference>
<evidence type="ECO:0000256" key="2">
    <source>
        <dbReference type="ARBA" id="ARBA00022829"/>
    </source>
</evidence>
<dbReference type="Gene3D" id="1.10.10.2830">
    <property type="match status" value="1"/>
</dbReference>
<comment type="similarity">
    <text evidence="1">Belongs to the ParB family.</text>
</comment>
<evidence type="ECO:0000259" key="4">
    <source>
        <dbReference type="SMART" id="SM00470"/>
    </source>
</evidence>
<dbReference type="HOGENOM" id="CLU_572250_0_0_11"/>
<dbReference type="GO" id="GO:0003677">
    <property type="term" value="F:DNA binding"/>
    <property type="evidence" value="ECO:0007669"/>
    <property type="project" value="InterPro"/>
</dbReference>
<dbReference type="GO" id="GO:0005694">
    <property type="term" value="C:chromosome"/>
    <property type="evidence" value="ECO:0007669"/>
    <property type="project" value="TreeGrafter"/>
</dbReference>
<feature type="region of interest" description="Disordered" evidence="3">
    <location>
        <begin position="446"/>
        <end position="477"/>
    </location>
</feature>
<sequence>MEIVELDIEQLIPNPDNRPSDAEPDISDLLDSIPIVGLLQPIVAVPTEEPGQHMVVAGHRRRLALIALKHATAPCVIAADADAAQLVASRLAENLNREAMRPTDEARDYEQLALFGWKPERIAKVAGRSKKHVAGALALSKLPEAAQQAADDGTLDLALAAEVAEFAADDPKAMERILKGASSHWGARHAIDEEKRKRDKKDTAEKLKAQLVLDGVRVTTIPKGFPWTSKEAEASTLRDADGNALDPEVVKTQPGFRAFVDPLNPAKPVVYCTDPEAWGFTRTKYTSYVSEAEAQQRAEAEAEDAARAEAHTAARAIRHEFLKQRYATAKAAKPLFPDALRTVIARPSSMDWSYGFDDLADALAGASIAEAVETAGIDRLTRMLVARWLVLQEANLKAVTSGKRLSDERRALAYLDLLVDDGYTLSDIEQHTHERLTAAIAAEEAELAAQDQAEQDQADSTHDDAADGDAAVETAAA</sequence>
<dbReference type="InterPro" id="IPR004437">
    <property type="entry name" value="ParB/RepB/Spo0J"/>
</dbReference>
<keyword evidence="2" id="KW-0159">Chromosome partition</keyword>
<feature type="domain" description="ParB-like N-terminal" evidence="4">
    <location>
        <begin position="4"/>
        <end position="95"/>
    </location>
</feature>
<dbReference type="Pfam" id="PF17762">
    <property type="entry name" value="HTH_ParB"/>
    <property type="match status" value="1"/>
</dbReference>
<dbReference type="Proteomes" id="UP000000844">
    <property type="component" value="Chromosome"/>
</dbReference>
<evidence type="ECO:0000256" key="1">
    <source>
        <dbReference type="ARBA" id="ARBA00006295"/>
    </source>
</evidence>
<dbReference type="KEGG" id="sna:Snas_5405"/>
<dbReference type="SMART" id="SM00470">
    <property type="entry name" value="ParB"/>
    <property type="match status" value="1"/>
</dbReference>
<proteinExistence type="inferred from homology"/>
<dbReference type="STRING" id="446470.Snas_5405"/>
<reference evidence="5 6" key="1">
    <citation type="journal article" date="2009" name="Stand. Genomic Sci.">
        <title>Complete genome sequence of Stackebrandtia nassauensis type strain (LLR-40K-21).</title>
        <authorList>
            <person name="Munk C."/>
            <person name="Lapidus A."/>
            <person name="Copeland A."/>
            <person name="Jando M."/>
            <person name="Mayilraj S."/>
            <person name="Glavina Del Rio T."/>
            <person name="Nolan M."/>
            <person name="Chen F."/>
            <person name="Lucas S."/>
            <person name="Tice H."/>
            <person name="Cheng J.F."/>
            <person name="Han C."/>
            <person name="Detter J.C."/>
            <person name="Bruce D."/>
            <person name="Goodwin L."/>
            <person name="Chain P."/>
            <person name="Pitluck S."/>
            <person name="Goker M."/>
            <person name="Ovchinikova G."/>
            <person name="Pati A."/>
            <person name="Ivanova N."/>
            <person name="Mavromatis K."/>
            <person name="Chen A."/>
            <person name="Palaniappan K."/>
            <person name="Land M."/>
            <person name="Hauser L."/>
            <person name="Chang Y.J."/>
            <person name="Jeffries C.D."/>
            <person name="Bristow J."/>
            <person name="Eisen J.A."/>
            <person name="Markowitz V."/>
            <person name="Hugenholtz P."/>
            <person name="Kyrpides N.C."/>
            <person name="Klenk H.P."/>
        </authorList>
    </citation>
    <scope>NUCLEOTIDE SEQUENCE [LARGE SCALE GENOMIC DNA]</scope>
    <source>
        <strain evidence="6">DSM 44728 / CIP 108903 / NRRL B-16338 / NBRC 102104 / LLR-40K-21</strain>
    </source>
</reference>
<feature type="compositionally biased region" description="Low complexity" evidence="3">
    <location>
        <begin position="468"/>
        <end position="477"/>
    </location>
</feature>
<dbReference type="eggNOG" id="COG1475">
    <property type="taxonomic scope" value="Bacteria"/>
</dbReference>
<dbReference type="SUPFAM" id="SSF110849">
    <property type="entry name" value="ParB/Sulfiredoxin"/>
    <property type="match status" value="1"/>
</dbReference>
<dbReference type="GO" id="GO:0007059">
    <property type="term" value="P:chromosome segregation"/>
    <property type="evidence" value="ECO:0007669"/>
    <property type="project" value="UniProtKB-KW"/>
</dbReference>
<evidence type="ECO:0000313" key="6">
    <source>
        <dbReference type="Proteomes" id="UP000000844"/>
    </source>
</evidence>
<dbReference type="EMBL" id="CP001778">
    <property type="protein sequence ID" value="ADD45037.1"/>
    <property type="molecule type" value="Genomic_DNA"/>
</dbReference>
<dbReference type="PANTHER" id="PTHR33375:SF1">
    <property type="entry name" value="CHROMOSOME-PARTITIONING PROTEIN PARB-RELATED"/>
    <property type="match status" value="1"/>
</dbReference>
<keyword evidence="6" id="KW-1185">Reference proteome</keyword>
<dbReference type="InterPro" id="IPR050336">
    <property type="entry name" value="Chromosome_partition/occlusion"/>
</dbReference>
<dbReference type="Gene3D" id="3.90.1530.30">
    <property type="match status" value="1"/>
</dbReference>
<dbReference type="InterPro" id="IPR041468">
    <property type="entry name" value="HTH_ParB/Spo0J"/>
</dbReference>
<name>D3PV13_STANL</name>
<dbReference type="RefSeq" id="WP_013020608.1">
    <property type="nucleotide sequence ID" value="NC_013947.1"/>
</dbReference>
<evidence type="ECO:0000313" key="5">
    <source>
        <dbReference type="EMBL" id="ADD45037.1"/>
    </source>
</evidence>
<dbReference type="AlphaFoldDB" id="D3PV13"/>
<organism evidence="5 6">
    <name type="scientific">Stackebrandtia nassauensis (strain DSM 44728 / CIP 108903 / NRRL B-16338 / NBRC 102104 / LLR-40K-21)</name>
    <dbReference type="NCBI Taxonomy" id="446470"/>
    <lineage>
        <taxon>Bacteria</taxon>
        <taxon>Bacillati</taxon>
        <taxon>Actinomycetota</taxon>
        <taxon>Actinomycetes</taxon>
        <taxon>Glycomycetales</taxon>
        <taxon>Glycomycetaceae</taxon>
        <taxon>Stackebrandtia</taxon>
    </lineage>
</organism>
<dbReference type="PANTHER" id="PTHR33375">
    <property type="entry name" value="CHROMOSOME-PARTITIONING PROTEIN PARB-RELATED"/>
    <property type="match status" value="1"/>
</dbReference>
<dbReference type="InterPro" id="IPR003115">
    <property type="entry name" value="ParB_N"/>
</dbReference>
<protein>
    <submittedName>
        <fullName evidence="5">ParB-like partition protein</fullName>
    </submittedName>
</protein>
<gene>
    <name evidence="5" type="ordered locus">Snas_5405</name>
</gene>
<dbReference type="NCBIfam" id="TIGR00180">
    <property type="entry name" value="parB_part"/>
    <property type="match status" value="1"/>
</dbReference>